<name>A0ABN9E0W4_9NEOB</name>
<reference evidence="1" key="1">
    <citation type="submission" date="2023-05" db="EMBL/GenBank/DDBJ databases">
        <authorList>
            <person name="Stuckert A."/>
        </authorList>
    </citation>
    <scope>NUCLEOTIDE SEQUENCE</scope>
</reference>
<evidence type="ECO:0000313" key="1">
    <source>
        <dbReference type="EMBL" id="CAI9578531.1"/>
    </source>
</evidence>
<organism evidence="1 2">
    <name type="scientific">Staurois parvus</name>
    <dbReference type="NCBI Taxonomy" id="386267"/>
    <lineage>
        <taxon>Eukaryota</taxon>
        <taxon>Metazoa</taxon>
        <taxon>Chordata</taxon>
        <taxon>Craniata</taxon>
        <taxon>Vertebrata</taxon>
        <taxon>Euteleostomi</taxon>
        <taxon>Amphibia</taxon>
        <taxon>Batrachia</taxon>
        <taxon>Anura</taxon>
        <taxon>Neobatrachia</taxon>
        <taxon>Ranoidea</taxon>
        <taxon>Ranidae</taxon>
        <taxon>Staurois</taxon>
    </lineage>
</organism>
<feature type="non-terminal residue" evidence="1">
    <location>
        <position position="134"/>
    </location>
</feature>
<dbReference type="Proteomes" id="UP001162483">
    <property type="component" value="Unassembled WGS sequence"/>
</dbReference>
<comment type="caution">
    <text evidence="1">The sequence shown here is derived from an EMBL/GenBank/DDBJ whole genome shotgun (WGS) entry which is preliminary data.</text>
</comment>
<sequence length="134" mass="13727">MFLAYSVGCLFIGALGCGAVVMETLLPRAGGPVVNVPLVFGGSFSQMELMGPLLPEGSLSLPLDIHAVPVFVNDSGPGPLLRQLCLALKGAHAVVFQDNIGTEAVAQILDFVSSQTLVPIISISGGSAVVLNPK</sequence>
<accession>A0ABN9E0W4</accession>
<dbReference type="Gene3D" id="3.40.50.2300">
    <property type="match status" value="1"/>
</dbReference>
<keyword evidence="2" id="KW-1185">Reference proteome</keyword>
<protein>
    <submittedName>
        <fullName evidence="1">Uncharacterized protein</fullName>
    </submittedName>
</protein>
<dbReference type="EMBL" id="CATNWA010015009">
    <property type="protein sequence ID" value="CAI9578531.1"/>
    <property type="molecule type" value="Genomic_DNA"/>
</dbReference>
<proteinExistence type="predicted"/>
<evidence type="ECO:0000313" key="2">
    <source>
        <dbReference type="Proteomes" id="UP001162483"/>
    </source>
</evidence>
<gene>
    <name evidence="1" type="ORF">SPARVUS_LOCUS8942735</name>
</gene>